<proteinExistence type="predicted"/>
<evidence type="ECO:0000313" key="2">
    <source>
        <dbReference type="Proteomes" id="UP000815325"/>
    </source>
</evidence>
<dbReference type="Proteomes" id="UP000815325">
    <property type="component" value="Unassembled WGS sequence"/>
</dbReference>
<reference evidence="1" key="1">
    <citation type="submission" date="2017-08" db="EMBL/GenBank/DDBJ databases">
        <authorList>
            <person name="Polle J.E."/>
            <person name="Barry K."/>
            <person name="Cushman J."/>
            <person name="Schmutz J."/>
            <person name="Tran D."/>
            <person name="Hathwaick L.T."/>
            <person name="Yim W.C."/>
            <person name="Jenkins J."/>
            <person name="Mckie-Krisberg Z.M."/>
            <person name="Prochnik S."/>
            <person name="Lindquist E."/>
            <person name="Dockter R.B."/>
            <person name="Adam C."/>
            <person name="Molina H."/>
            <person name="Bunkerborg J."/>
            <person name="Jin E."/>
            <person name="Buchheim M."/>
            <person name="Magnuson J."/>
        </authorList>
    </citation>
    <scope>NUCLEOTIDE SEQUENCE</scope>
    <source>
        <strain evidence="1">CCAP 19/18</strain>
    </source>
</reference>
<feature type="non-terminal residue" evidence="1">
    <location>
        <position position="160"/>
    </location>
</feature>
<keyword evidence="2" id="KW-1185">Reference proteome</keyword>
<evidence type="ECO:0000313" key="1">
    <source>
        <dbReference type="EMBL" id="KAF5825350.1"/>
    </source>
</evidence>
<name>A0ABQ7FS16_DUNSA</name>
<gene>
    <name evidence="1" type="ORF">DUNSADRAFT_11307</name>
</gene>
<organism evidence="1 2">
    <name type="scientific">Dunaliella salina</name>
    <name type="common">Green alga</name>
    <name type="synonym">Protococcus salinus</name>
    <dbReference type="NCBI Taxonomy" id="3046"/>
    <lineage>
        <taxon>Eukaryota</taxon>
        <taxon>Viridiplantae</taxon>
        <taxon>Chlorophyta</taxon>
        <taxon>core chlorophytes</taxon>
        <taxon>Chlorophyceae</taxon>
        <taxon>CS clade</taxon>
        <taxon>Chlamydomonadales</taxon>
        <taxon>Dunaliellaceae</taxon>
        <taxon>Dunaliella</taxon>
    </lineage>
</organism>
<evidence type="ECO:0008006" key="3">
    <source>
        <dbReference type="Google" id="ProtNLM"/>
    </source>
</evidence>
<dbReference type="EMBL" id="MU073603">
    <property type="protein sequence ID" value="KAF5825350.1"/>
    <property type="molecule type" value="Genomic_DNA"/>
</dbReference>
<sequence>MGAPMKDELSHTSISQDELQEARGAYELEPTSFSKFWTHKSDIPSNKISMKVKGEMGGLEFVHFLYTQTIGVHSTKIVKKYFSGKGLQQLPGRKPDKKATAIQVKQYSDAVQALERFGQLLTGVDPRAWLRSGPQMIIDDECFLVALAEQFSPGALKLDR</sequence>
<comment type="caution">
    <text evidence="1">The sequence shown here is derived from an EMBL/GenBank/DDBJ whole genome shotgun (WGS) entry which is preliminary data.</text>
</comment>
<protein>
    <recommendedName>
        <fullName evidence="3">LAGLIDADG homing endonuclease</fullName>
    </recommendedName>
</protein>
<accession>A0ABQ7FS16</accession>